<organism evidence="1 2">
    <name type="scientific">Cotesia glomerata</name>
    <name type="common">Lepidopteran parasitic wasp</name>
    <name type="synonym">Apanteles glomeratus</name>
    <dbReference type="NCBI Taxonomy" id="32391"/>
    <lineage>
        <taxon>Eukaryota</taxon>
        <taxon>Metazoa</taxon>
        <taxon>Ecdysozoa</taxon>
        <taxon>Arthropoda</taxon>
        <taxon>Hexapoda</taxon>
        <taxon>Insecta</taxon>
        <taxon>Pterygota</taxon>
        <taxon>Neoptera</taxon>
        <taxon>Endopterygota</taxon>
        <taxon>Hymenoptera</taxon>
        <taxon>Apocrita</taxon>
        <taxon>Ichneumonoidea</taxon>
        <taxon>Braconidae</taxon>
        <taxon>Microgastrinae</taxon>
        <taxon>Cotesia</taxon>
    </lineage>
</organism>
<proteinExistence type="predicted"/>
<reference evidence="1 2" key="1">
    <citation type="journal article" date="2021" name="J. Hered.">
        <title>A chromosome-level genome assembly of the parasitoid wasp, Cotesia glomerata (Hymenoptera: Braconidae).</title>
        <authorList>
            <person name="Pinto B.J."/>
            <person name="Weis J.J."/>
            <person name="Gamble T."/>
            <person name="Ode P.J."/>
            <person name="Paul R."/>
            <person name="Zaspel J.M."/>
        </authorList>
    </citation>
    <scope>NUCLEOTIDE SEQUENCE [LARGE SCALE GENOMIC DNA]</scope>
    <source>
        <strain evidence="1">CgM1</strain>
    </source>
</reference>
<keyword evidence="2" id="KW-1185">Reference proteome</keyword>
<evidence type="ECO:0000313" key="2">
    <source>
        <dbReference type="Proteomes" id="UP000826195"/>
    </source>
</evidence>
<evidence type="ECO:0000313" key="1">
    <source>
        <dbReference type="EMBL" id="KAH0550191.1"/>
    </source>
</evidence>
<comment type="caution">
    <text evidence="1">The sequence shown here is derived from an EMBL/GenBank/DDBJ whole genome shotgun (WGS) entry which is preliminary data.</text>
</comment>
<protein>
    <submittedName>
        <fullName evidence="1">Uncharacterized protein</fullName>
    </submittedName>
</protein>
<gene>
    <name evidence="1" type="ORF">KQX54_017960</name>
</gene>
<name>A0AAV7IGP4_COTGL</name>
<dbReference type="AlphaFoldDB" id="A0AAV7IGP4"/>
<dbReference type="Proteomes" id="UP000826195">
    <property type="component" value="Unassembled WGS sequence"/>
</dbReference>
<sequence length="115" mass="13085">MRMGMEIEIRERLRVEAWKGMGIWLPGAVTEKDNLAGECDESSSCPELWWEDFFARELNHKFNFTGEKSEIGHVIISVESAWMVSHATTPGLVWLYSPHHACTNSCVSSSNKKLK</sequence>
<dbReference type="EMBL" id="JAHXZJ010001864">
    <property type="protein sequence ID" value="KAH0550191.1"/>
    <property type="molecule type" value="Genomic_DNA"/>
</dbReference>
<accession>A0AAV7IGP4</accession>